<dbReference type="RefSeq" id="XP_043134302.1">
    <property type="nucleotide sequence ID" value="XM_043275298.1"/>
</dbReference>
<dbReference type="EMBL" id="AP024417">
    <property type="protein sequence ID" value="BCR85780.1"/>
    <property type="molecule type" value="Genomic_DNA"/>
</dbReference>
<dbReference type="GO" id="GO:0006631">
    <property type="term" value="P:fatty acid metabolic process"/>
    <property type="evidence" value="ECO:0007669"/>
    <property type="project" value="InterPro"/>
</dbReference>
<evidence type="ECO:0000313" key="2">
    <source>
        <dbReference type="EMBL" id="BCR85780.1"/>
    </source>
</evidence>
<gene>
    <name evidence="2" type="ORF">ACHE_21238A</name>
</gene>
<name>A0A7R7VJC4_ASPCH</name>
<accession>A0A7R7VJC4</accession>
<dbReference type="PROSITE" id="PS00067">
    <property type="entry name" value="3HCDH"/>
    <property type="match status" value="1"/>
</dbReference>
<dbReference type="Gene3D" id="3.40.50.720">
    <property type="entry name" value="NAD(P)-binding Rossmann-like Domain"/>
    <property type="match status" value="1"/>
</dbReference>
<proteinExistence type="predicted"/>
<dbReference type="AlphaFoldDB" id="A0A7R7VJC4"/>
<dbReference type="GO" id="GO:0050104">
    <property type="term" value="F:L-gulonate 3-dehydrogenase activity"/>
    <property type="evidence" value="ECO:0007669"/>
    <property type="project" value="TreeGrafter"/>
</dbReference>
<dbReference type="Pfam" id="PF02737">
    <property type="entry name" value="3HCDH_N"/>
    <property type="match status" value="1"/>
</dbReference>
<dbReference type="KEGG" id="ache:ACHE_21238A"/>
<dbReference type="GO" id="GO:0070403">
    <property type="term" value="F:NAD+ binding"/>
    <property type="evidence" value="ECO:0007669"/>
    <property type="project" value="InterPro"/>
</dbReference>
<evidence type="ECO:0000259" key="1">
    <source>
        <dbReference type="Pfam" id="PF02737"/>
    </source>
</evidence>
<feature type="domain" description="3-hydroxyacyl-CoA dehydrogenase NAD binding" evidence="1">
    <location>
        <begin position="1"/>
        <end position="36"/>
    </location>
</feature>
<reference evidence="2" key="1">
    <citation type="submission" date="2021-01" db="EMBL/GenBank/DDBJ databases">
        <authorList>
            <consortium name="Aspergillus chevalieri M1 genome sequencing consortium"/>
            <person name="Kazuki M."/>
            <person name="Futagami T."/>
        </authorList>
    </citation>
    <scope>NUCLEOTIDE SEQUENCE</scope>
    <source>
        <strain evidence="2">M1</strain>
    </source>
</reference>
<dbReference type="GeneID" id="66980139"/>
<dbReference type="Proteomes" id="UP000637239">
    <property type="component" value="Chromosome 2"/>
</dbReference>
<dbReference type="PANTHER" id="PTHR48075:SF1">
    <property type="entry name" value="LAMBDA-CRYSTALLIN HOMOLOG"/>
    <property type="match status" value="1"/>
</dbReference>
<organism evidence="2 3">
    <name type="scientific">Aspergillus chevalieri</name>
    <name type="common">Eurotium chevalieri</name>
    <dbReference type="NCBI Taxonomy" id="182096"/>
    <lineage>
        <taxon>Eukaryota</taxon>
        <taxon>Fungi</taxon>
        <taxon>Dikarya</taxon>
        <taxon>Ascomycota</taxon>
        <taxon>Pezizomycotina</taxon>
        <taxon>Eurotiomycetes</taxon>
        <taxon>Eurotiomycetidae</taxon>
        <taxon>Eurotiales</taxon>
        <taxon>Aspergillaceae</taxon>
        <taxon>Aspergillus</taxon>
        <taxon>Aspergillus subgen. Aspergillus</taxon>
    </lineage>
</organism>
<reference evidence="2" key="2">
    <citation type="submission" date="2021-02" db="EMBL/GenBank/DDBJ databases">
        <title>Aspergillus chevalieri M1 genome sequence.</title>
        <authorList>
            <person name="Kadooka C."/>
            <person name="Mori K."/>
            <person name="Futagami T."/>
        </authorList>
    </citation>
    <scope>NUCLEOTIDE SEQUENCE</scope>
    <source>
        <strain evidence="2">M1</strain>
    </source>
</reference>
<protein>
    <recommendedName>
        <fullName evidence="1">3-hydroxyacyl-CoA dehydrogenase NAD binding domain-containing protein</fullName>
    </recommendedName>
</protein>
<dbReference type="InterPro" id="IPR006176">
    <property type="entry name" value="3-OHacyl-CoA_DH_NAD-bd"/>
</dbReference>
<evidence type="ECO:0000313" key="3">
    <source>
        <dbReference type="Proteomes" id="UP000637239"/>
    </source>
</evidence>
<dbReference type="PANTHER" id="PTHR48075">
    <property type="entry name" value="3-HYDROXYACYL-COA DEHYDROGENASE FAMILY PROTEIN"/>
    <property type="match status" value="1"/>
</dbReference>
<sequence length="93" mass="10180">MLLVEVVPHAQTNADTVKTTMGIFKSLGKSPVHIHQEIPGFVANRLKAALVNEDYSLVQRGIVFAEACAHTALSRTTITPLLVLCGRRQSELR</sequence>
<dbReference type="InterPro" id="IPR006180">
    <property type="entry name" value="3-OHacyl-CoA_DH_CS"/>
</dbReference>
<keyword evidence="3" id="KW-1185">Reference proteome</keyword>